<dbReference type="PANTHER" id="PTHR34698:SF2">
    <property type="entry name" value="5-OXOPROLINASE SUBUNIT B"/>
    <property type="match status" value="1"/>
</dbReference>
<evidence type="ECO:0000313" key="5">
    <source>
        <dbReference type="EMBL" id="OYR32521.1"/>
    </source>
</evidence>
<proteinExistence type="predicted"/>
<gene>
    <name evidence="5" type="ORF">CES86_0177</name>
</gene>
<reference evidence="5 6" key="1">
    <citation type="submission" date="2017-07" db="EMBL/GenBank/DDBJ databases">
        <title>Draft genome of Ochrobactrum lupini type strain LUP21.</title>
        <authorList>
            <person name="Krzyzanowska D.M."/>
            <person name="Jafra S."/>
        </authorList>
    </citation>
    <scope>NUCLEOTIDE SEQUENCE [LARGE SCALE GENOMIC DNA]</scope>
    <source>
        <strain evidence="5 6">LUP21</strain>
    </source>
</reference>
<dbReference type="InterPro" id="IPR003833">
    <property type="entry name" value="CT_C_D"/>
</dbReference>
<name>A0A256H108_9HYPH</name>
<comment type="caution">
    <text evidence="5">The sequence shown here is derived from an EMBL/GenBank/DDBJ whole genome shotgun (WGS) entry which is preliminary data.</text>
</comment>
<dbReference type="InterPro" id="IPR029000">
    <property type="entry name" value="Cyclophilin-like_dom_sf"/>
</dbReference>
<accession>A0A256H108</accession>
<dbReference type="Gene3D" id="3.30.1360.40">
    <property type="match status" value="1"/>
</dbReference>
<dbReference type="SUPFAM" id="SSF160467">
    <property type="entry name" value="PH0987 N-terminal domain-like"/>
    <property type="match status" value="1"/>
</dbReference>
<dbReference type="GO" id="GO:0005524">
    <property type="term" value="F:ATP binding"/>
    <property type="evidence" value="ECO:0007669"/>
    <property type="project" value="UniProtKB-KW"/>
</dbReference>
<protein>
    <submittedName>
        <fullName evidence="5">Allophanate hydrolase subunit 1 family protein</fullName>
    </submittedName>
</protein>
<dbReference type="Pfam" id="PF02682">
    <property type="entry name" value="CT_C_D"/>
    <property type="match status" value="1"/>
</dbReference>
<sequence length="253" mass="27809">MPGPLLPMRLRFTGELLDVHDVSGFERSYPFYSHIAEHSLLVEFGDRIDHDIHDAVLRLDKALSAEPFDGFLEAVPAYAGILIRFDPLVSDHAAAERATRHLLGRASVGAAKPASREVLVCYDDDLSPDLDVVADMTCLGRDAVIAAHLAGRYDVFMYGFAPGYAYLAGVPETIHLPRKPAAVRGVAAGSVLIAGPQCLVSTITMPTGWWIIGRSPTRILTGNDDRPFLFDVGDQVRFRRINRAEYERGQAHE</sequence>
<evidence type="ECO:0000259" key="4">
    <source>
        <dbReference type="SMART" id="SM00796"/>
    </source>
</evidence>
<keyword evidence="3" id="KW-0067">ATP-binding</keyword>
<dbReference type="InterPro" id="IPR010016">
    <property type="entry name" value="PxpB"/>
</dbReference>
<dbReference type="GO" id="GO:0016787">
    <property type="term" value="F:hydrolase activity"/>
    <property type="evidence" value="ECO:0007669"/>
    <property type="project" value="UniProtKB-KW"/>
</dbReference>
<keyword evidence="1" id="KW-0547">Nucleotide-binding</keyword>
<evidence type="ECO:0000256" key="1">
    <source>
        <dbReference type="ARBA" id="ARBA00022741"/>
    </source>
</evidence>
<dbReference type="PANTHER" id="PTHR34698">
    <property type="entry name" value="5-OXOPROLINASE SUBUNIT B"/>
    <property type="match status" value="1"/>
</dbReference>
<dbReference type="EMBL" id="NNRN01000029">
    <property type="protein sequence ID" value="OYR32521.1"/>
    <property type="molecule type" value="Genomic_DNA"/>
</dbReference>
<dbReference type="AlphaFoldDB" id="A0A256H108"/>
<dbReference type="SMART" id="SM00796">
    <property type="entry name" value="AHS1"/>
    <property type="match status" value="1"/>
</dbReference>
<dbReference type="SUPFAM" id="SSF50891">
    <property type="entry name" value="Cyclophilin-like"/>
    <property type="match status" value="1"/>
</dbReference>
<evidence type="ECO:0000313" key="6">
    <source>
        <dbReference type="Proteomes" id="UP000216363"/>
    </source>
</evidence>
<keyword evidence="2 5" id="KW-0378">Hydrolase</keyword>
<organism evidence="5 6">
    <name type="scientific">Brucella lupini</name>
    <dbReference type="NCBI Taxonomy" id="255457"/>
    <lineage>
        <taxon>Bacteria</taxon>
        <taxon>Pseudomonadati</taxon>
        <taxon>Pseudomonadota</taxon>
        <taxon>Alphaproteobacteria</taxon>
        <taxon>Hyphomicrobiales</taxon>
        <taxon>Brucellaceae</taxon>
        <taxon>Brucella/Ochrobactrum group</taxon>
        <taxon>Brucella</taxon>
    </lineage>
</organism>
<dbReference type="Gene3D" id="2.40.100.10">
    <property type="entry name" value="Cyclophilin-like"/>
    <property type="match status" value="1"/>
</dbReference>
<evidence type="ECO:0000256" key="3">
    <source>
        <dbReference type="ARBA" id="ARBA00022840"/>
    </source>
</evidence>
<evidence type="ECO:0000256" key="2">
    <source>
        <dbReference type="ARBA" id="ARBA00022801"/>
    </source>
</evidence>
<dbReference type="Proteomes" id="UP000216363">
    <property type="component" value="Unassembled WGS sequence"/>
</dbReference>
<feature type="domain" description="Carboxyltransferase" evidence="4">
    <location>
        <begin position="30"/>
        <end position="230"/>
    </location>
</feature>